<evidence type="ECO:0000256" key="1">
    <source>
        <dbReference type="ARBA" id="ARBA00005213"/>
    </source>
</evidence>
<name>A0A345UHV7_9BACT</name>
<dbReference type="KEGG" id="cprv:CYPRO_0776"/>
<evidence type="ECO:0000256" key="2">
    <source>
        <dbReference type="ARBA" id="ARBA00012171"/>
    </source>
</evidence>
<dbReference type="EC" id="3.5.3.6" evidence="2"/>
<dbReference type="Pfam" id="PF19420">
    <property type="entry name" value="DDAH_eukar"/>
    <property type="match status" value="1"/>
</dbReference>
<dbReference type="RefSeq" id="WP_114983368.1">
    <property type="nucleotide sequence ID" value="NZ_CP027806.1"/>
</dbReference>
<dbReference type="AlphaFoldDB" id="A0A345UHV7"/>
<dbReference type="Gene3D" id="3.75.10.10">
    <property type="entry name" value="L-arginine/glycine Amidinotransferase, Chain A"/>
    <property type="match status" value="1"/>
</dbReference>
<dbReference type="GO" id="GO:0016990">
    <property type="term" value="F:arginine deiminase activity"/>
    <property type="evidence" value="ECO:0007669"/>
    <property type="project" value="UniProtKB-EC"/>
</dbReference>
<gene>
    <name evidence="4" type="ORF">CYPRO_0776</name>
</gene>
<dbReference type="EMBL" id="CP027806">
    <property type="protein sequence ID" value="AXJ00059.1"/>
    <property type="molecule type" value="Genomic_DNA"/>
</dbReference>
<dbReference type="SUPFAM" id="SSF55909">
    <property type="entry name" value="Pentein"/>
    <property type="match status" value="1"/>
</dbReference>
<comment type="pathway">
    <text evidence="1">Amino-acid degradation; L-arginine degradation via ADI pathway; carbamoyl phosphate from L-arginine: step 1/2.</text>
</comment>
<comment type="catalytic activity">
    <reaction evidence="3">
        <text>L-arginine + H2O = L-citrulline + NH4(+)</text>
        <dbReference type="Rhea" id="RHEA:19597"/>
        <dbReference type="ChEBI" id="CHEBI:15377"/>
        <dbReference type="ChEBI" id="CHEBI:28938"/>
        <dbReference type="ChEBI" id="CHEBI:32682"/>
        <dbReference type="ChEBI" id="CHEBI:57743"/>
        <dbReference type="EC" id="3.5.3.6"/>
    </reaction>
</comment>
<organism evidence="4 5">
    <name type="scientific">Cyclonatronum proteinivorum</name>
    <dbReference type="NCBI Taxonomy" id="1457365"/>
    <lineage>
        <taxon>Bacteria</taxon>
        <taxon>Pseudomonadati</taxon>
        <taxon>Balneolota</taxon>
        <taxon>Balneolia</taxon>
        <taxon>Balneolales</taxon>
        <taxon>Cyclonatronaceae</taxon>
        <taxon>Cyclonatronum</taxon>
    </lineage>
</organism>
<reference evidence="4 5" key="1">
    <citation type="submission" date="2018-03" db="EMBL/GenBank/DDBJ databases">
        <title>Phenotypic and genomic properties of Cyclonatronum proteinivorum gen. nov., sp. nov., a haloalkaliphilic bacteroidete from soda lakes possessing Na+-translocating rhodopsin.</title>
        <authorList>
            <person name="Toshchakov S.V."/>
            <person name="Korzhenkov A."/>
            <person name="Samarov N.I."/>
            <person name="Kublanov I.V."/>
            <person name="Muntyan M.S."/>
            <person name="Sorokin D.Y."/>
        </authorList>
    </citation>
    <scope>NUCLEOTIDE SEQUENCE [LARGE SCALE GENOMIC DNA]</scope>
    <source>
        <strain evidence="4 5">Omega</strain>
    </source>
</reference>
<dbReference type="PANTHER" id="PTHR47271:SF2">
    <property type="entry name" value="ARGININE DEIMINASE"/>
    <property type="match status" value="1"/>
</dbReference>
<accession>A0A345UHV7</accession>
<dbReference type="OrthoDB" id="9807502at2"/>
<sequence>MSSIISHSATLRFRLKDLDTLPEPGRVLMVRPTHFSIDYVINPHMEGQVGKVNKEKAMQQWEQVRDAFAATGKEVVELEGGKNLPDMVFCANQSLPYCNPEGGHEVIMSIMNSPYRQPEVPLIADWYDQQNYERHHLDGEIIPIFEGMGDAIWHPGRRLLWGGHGFRTSKDAYTFISETLNVPVITLALHKSHFYHLDTCFCALNEDSVLIYPKAFEPEGLRLIRSLFKNVIEAPEEEAMDKFACNATCPDGKHVIIQKGAKQTSKALKEAGFEVVEVDTSEFIKSGGSVFCMKLMLW</sequence>
<protein>
    <recommendedName>
        <fullName evidence="2">arginine deiminase</fullName>
        <ecNumber evidence="2">3.5.3.6</ecNumber>
    </recommendedName>
</protein>
<evidence type="ECO:0000256" key="3">
    <source>
        <dbReference type="ARBA" id="ARBA00049429"/>
    </source>
</evidence>
<dbReference type="Proteomes" id="UP000254808">
    <property type="component" value="Chromosome"/>
</dbReference>
<keyword evidence="4" id="KW-0378">Hydrolase</keyword>
<evidence type="ECO:0000313" key="4">
    <source>
        <dbReference type="EMBL" id="AXJ00059.1"/>
    </source>
</evidence>
<dbReference type="GO" id="GO:0019546">
    <property type="term" value="P:L-arginine deiminase pathway"/>
    <property type="evidence" value="ECO:0007669"/>
    <property type="project" value="TreeGrafter"/>
</dbReference>
<proteinExistence type="predicted"/>
<evidence type="ECO:0000313" key="5">
    <source>
        <dbReference type="Proteomes" id="UP000254808"/>
    </source>
</evidence>
<dbReference type="PANTHER" id="PTHR47271">
    <property type="entry name" value="ARGININE DEIMINASE"/>
    <property type="match status" value="1"/>
</dbReference>
<keyword evidence="5" id="KW-1185">Reference proteome</keyword>